<dbReference type="AlphaFoldDB" id="A0A7W6HYA9"/>
<dbReference type="GO" id="GO:0003978">
    <property type="term" value="F:UDP-glucose 4-epimerase activity"/>
    <property type="evidence" value="ECO:0007669"/>
    <property type="project" value="UniProtKB-EC"/>
</dbReference>
<feature type="domain" description="NAD-dependent epimerase/dehydratase" evidence="1">
    <location>
        <begin position="4"/>
        <end position="248"/>
    </location>
</feature>
<dbReference type="EMBL" id="JACIES010000008">
    <property type="protein sequence ID" value="MBB4027223.1"/>
    <property type="molecule type" value="Genomic_DNA"/>
</dbReference>
<evidence type="ECO:0000313" key="3">
    <source>
        <dbReference type="Proteomes" id="UP000546007"/>
    </source>
</evidence>
<dbReference type="Proteomes" id="UP000546007">
    <property type="component" value="Unassembled WGS sequence"/>
</dbReference>
<gene>
    <name evidence="2" type="ORF">GGR14_003033</name>
</gene>
<dbReference type="RefSeq" id="WP_124318196.1">
    <property type="nucleotide sequence ID" value="NZ_AP028155.1"/>
</dbReference>
<dbReference type="EC" id="5.1.3.2" evidence="2"/>
<accession>A0A7W6HYA9</accession>
<dbReference type="GeneID" id="93099963"/>
<dbReference type="InterPro" id="IPR001509">
    <property type="entry name" value="Epimerase_deHydtase"/>
</dbReference>
<proteinExistence type="predicted"/>
<evidence type="ECO:0000313" key="2">
    <source>
        <dbReference type="EMBL" id="MBB4027223.1"/>
    </source>
</evidence>
<dbReference type="InterPro" id="IPR050177">
    <property type="entry name" value="Lipid_A_modif_metabolic_enz"/>
</dbReference>
<dbReference type="OrthoDB" id="9803111at2"/>
<organism evidence="2 3">
    <name type="scientific">Butyricimonas faecihominis</name>
    <dbReference type="NCBI Taxonomy" id="1472416"/>
    <lineage>
        <taxon>Bacteria</taxon>
        <taxon>Pseudomonadati</taxon>
        <taxon>Bacteroidota</taxon>
        <taxon>Bacteroidia</taxon>
        <taxon>Bacteroidales</taxon>
        <taxon>Odoribacteraceae</taxon>
        <taxon>Butyricimonas</taxon>
    </lineage>
</organism>
<evidence type="ECO:0000259" key="1">
    <source>
        <dbReference type="Pfam" id="PF01370"/>
    </source>
</evidence>
<protein>
    <submittedName>
        <fullName evidence="2">UDP-glucose 4-epimerase</fullName>
        <ecNumber evidence="2">5.1.3.2</ecNumber>
    </submittedName>
</protein>
<name>A0A7W6HYA9_9BACT</name>
<dbReference type="SUPFAM" id="SSF51735">
    <property type="entry name" value="NAD(P)-binding Rossmann-fold domains"/>
    <property type="match status" value="1"/>
</dbReference>
<keyword evidence="3" id="KW-1185">Reference proteome</keyword>
<reference evidence="2 3" key="1">
    <citation type="submission" date="2020-08" db="EMBL/GenBank/DDBJ databases">
        <title>Genomic Encyclopedia of Type Strains, Phase IV (KMG-IV): sequencing the most valuable type-strain genomes for metagenomic binning, comparative biology and taxonomic classification.</title>
        <authorList>
            <person name="Goeker M."/>
        </authorList>
    </citation>
    <scope>NUCLEOTIDE SEQUENCE [LARGE SCALE GENOMIC DNA]</scope>
    <source>
        <strain evidence="2 3">DSM 105721</strain>
    </source>
</reference>
<dbReference type="PANTHER" id="PTHR43245">
    <property type="entry name" value="BIFUNCTIONAL POLYMYXIN RESISTANCE PROTEIN ARNA"/>
    <property type="match status" value="1"/>
</dbReference>
<dbReference type="Pfam" id="PF01370">
    <property type="entry name" value="Epimerase"/>
    <property type="match status" value="1"/>
</dbReference>
<comment type="caution">
    <text evidence="2">The sequence shown here is derived from an EMBL/GenBank/DDBJ whole genome shotgun (WGS) entry which is preliminary data.</text>
</comment>
<dbReference type="Gene3D" id="3.40.50.720">
    <property type="entry name" value="NAD(P)-binding Rossmann-like Domain"/>
    <property type="match status" value="1"/>
</dbReference>
<keyword evidence="2" id="KW-0413">Isomerase</keyword>
<dbReference type="InterPro" id="IPR036291">
    <property type="entry name" value="NAD(P)-bd_dom_sf"/>
</dbReference>
<sequence>MKKIIVFGATGNLGANICLHLKDKYEIIPVGHRKNDNGFFADYNMHYYSVDISKKQDFNQLPHKDVYAVLNFAGMLPASMKGYDPELYISSIICGTLNILEYIRKINVDRIIFPQSLFDISYLFGTKTPIPANSIRKAPYEGDHAMYVIAKNAAVDMIEHYHSLYGLKRFIFRLSRIYSYDPNPYTYTDGEKVLISDRYLIYRAMEGKDLEIWGDPKRLLETVHVYDFLQIIERSLEVDHEGGIYNVASGGSTIEERVKGIMEIFNPNPNAKIIYAPEKTNSTQFVLDYLKTVNELGYKPSYTWKDYLEYFKEEMKVQRFKKLWGEEKDYYKNNI</sequence>